<sequence>MHEALGGLDQLVEAADPDHPFARRDRVERLDRAGECAGMRHRRGAAAFGGAELERDHGLARRARRLAGIAERLGVAHAFEVDDDHLDARILGEVAHQIRRLEPGLVARGHHVADADTPVFQRLADRHDDRAGLAGDRHRALFHGDDAIVDIGEELFAGAQIAEAVRARDREPRLAHRSLQFGSELLAFVILQLAEAGGDDGGRPRAGCGGVADHLHGKARRHQHQDVIGLLRKTRKILVAGNAPDGIALGVDRIEPAFETIFDQIVPDALGIIAGLVGRAHQHDVVRVQHCVDALDDVAGIGRRRPWT</sequence>
<organism evidence="1 2">
    <name type="scientific">Bradyrhizobium yuanmingense</name>
    <dbReference type="NCBI Taxonomy" id="108015"/>
    <lineage>
        <taxon>Bacteria</taxon>
        <taxon>Pseudomonadati</taxon>
        <taxon>Pseudomonadota</taxon>
        <taxon>Alphaproteobacteria</taxon>
        <taxon>Hyphomicrobiales</taxon>
        <taxon>Nitrobacteraceae</taxon>
        <taxon>Bradyrhizobium</taxon>
    </lineage>
</organism>
<keyword evidence="2" id="KW-1185">Reference proteome</keyword>
<reference evidence="1 2" key="1">
    <citation type="submission" date="2024-07" db="EMBL/GenBank/DDBJ databases">
        <title>Genomic Encyclopedia of Type Strains, Phase V (KMG-V): Genome sequencing to study the core and pangenomes of soil and plant-associated prokaryotes.</title>
        <authorList>
            <person name="Whitman W."/>
        </authorList>
    </citation>
    <scope>NUCLEOTIDE SEQUENCE [LARGE SCALE GENOMIC DNA]</scope>
    <source>
        <strain evidence="1 2">USDA 222</strain>
    </source>
</reference>
<evidence type="ECO:0000313" key="2">
    <source>
        <dbReference type="Proteomes" id="UP001565474"/>
    </source>
</evidence>
<proteinExistence type="predicted"/>
<protein>
    <submittedName>
        <fullName evidence="1">Uncharacterized protein</fullName>
    </submittedName>
</protein>
<evidence type="ECO:0000313" key="1">
    <source>
        <dbReference type="EMBL" id="MEY9471659.1"/>
    </source>
</evidence>
<gene>
    <name evidence="1" type="ORF">ABH992_004058</name>
</gene>
<name>A0ABV4GI98_9BRAD</name>
<dbReference type="Proteomes" id="UP001565474">
    <property type="component" value="Unassembled WGS sequence"/>
</dbReference>
<accession>A0ABV4GI98</accession>
<dbReference type="EMBL" id="JBGBZN010000002">
    <property type="protein sequence ID" value="MEY9471659.1"/>
    <property type="molecule type" value="Genomic_DNA"/>
</dbReference>
<comment type="caution">
    <text evidence="1">The sequence shown here is derived from an EMBL/GenBank/DDBJ whole genome shotgun (WGS) entry which is preliminary data.</text>
</comment>